<organism evidence="1 2">
    <name type="scientific">Oleoguttula mirabilis</name>
    <dbReference type="NCBI Taxonomy" id="1507867"/>
    <lineage>
        <taxon>Eukaryota</taxon>
        <taxon>Fungi</taxon>
        <taxon>Dikarya</taxon>
        <taxon>Ascomycota</taxon>
        <taxon>Pezizomycotina</taxon>
        <taxon>Dothideomycetes</taxon>
        <taxon>Dothideomycetidae</taxon>
        <taxon>Mycosphaerellales</taxon>
        <taxon>Teratosphaeriaceae</taxon>
        <taxon>Oleoguttula</taxon>
    </lineage>
</organism>
<sequence>MAISDYGCWKGTPTSFTAQTLEQDNSPHITLKFTDGSGAEKEAAINVASTSSDHDLVYWLQRTWNHPITESLTPLAQGFHKATGTDGSGTNLSLDYVRTTPALLDFTQGSLLQDSTPGTTDILSQLEPILNDAIAAKADVYLFGSNYGTGIHDIHMNQGNDASYDNAIGSDGAVIFHYSTDGHFEAVFLAFADQSVPTDDTTGAAESGGQLLADVAKGTASATSTTAGNSSSS</sequence>
<evidence type="ECO:0000313" key="1">
    <source>
        <dbReference type="EMBL" id="KAK4550889.1"/>
    </source>
</evidence>
<dbReference type="Proteomes" id="UP001324427">
    <property type="component" value="Unassembled WGS sequence"/>
</dbReference>
<gene>
    <name evidence="1" type="ORF">LTR36_000469</name>
</gene>
<evidence type="ECO:0008006" key="3">
    <source>
        <dbReference type="Google" id="ProtNLM"/>
    </source>
</evidence>
<protein>
    <recommendedName>
        <fullName evidence="3">DUF2278 family protein</fullName>
    </recommendedName>
</protein>
<dbReference type="EMBL" id="JAVFHQ010000001">
    <property type="protein sequence ID" value="KAK4550889.1"/>
    <property type="molecule type" value="Genomic_DNA"/>
</dbReference>
<keyword evidence="2" id="KW-1185">Reference proteome</keyword>
<name>A0AAV9K1T6_9PEZI</name>
<dbReference type="InterPro" id="IPR019268">
    <property type="entry name" value="DUF2278"/>
</dbReference>
<accession>A0AAV9K1T6</accession>
<proteinExistence type="predicted"/>
<dbReference type="AlphaFoldDB" id="A0AAV9K1T6"/>
<evidence type="ECO:0000313" key="2">
    <source>
        <dbReference type="Proteomes" id="UP001324427"/>
    </source>
</evidence>
<reference evidence="1 2" key="1">
    <citation type="submission" date="2021-11" db="EMBL/GenBank/DDBJ databases">
        <title>Black yeast isolated from Biological Soil Crust.</title>
        <authorList>
            <person name="Kurbessoian T."/>
        </authorList>
    </citation>
    <scope>NUCLEOTIDE SEQUENCE [LARGE SCALE GENOMIC DNA]</scope>
    <source>
        <strain evidence="1 2">CCFEE 5522</strain>
    </source>
</reference>
<comment type="caution">
    <text evidence="1">The sequence shown here is derived from an EMBL/GenBank/DDBJ whole genome shotgun (WGS) entry which is preliminary data.</text>
</comment>
<dbReference type="Pfam" id="PF10042">
    <property type="entry name" value="DUF2278"/>
    <property type="match status" value="1"/>
</dbReference>